<comment type="caution">
    <text evidence="2">The sequence shown here is derived from an EMBL/GenBank/DDBJ whole genome shotgun (WGS) entry which is preliminary data.</text>
</comment>
<protein>
    <recommendedName>
        <fullName evidence="4">SMODS-associating 2TM beta-strand rich effector domain-containing protein</fullName>
    </recommendedName>
</protein>
<proteinExistence type="predicted"/>
<dbReference type="EMBL" id="JBIUVY010000069">
    <property type="protein sequence ID" value="MFJ2289628.1"/>
    <property type="molecule type" value="Genomic_DNA"/>
</dbReference>
<evidence type="ECO:0000313" key="3">
    <source>
        <dbReference type="Proteomes" id="UP001617296"/>
    </source>
</evidence>
<organism evidence="2 3">
    <name type="scientific">Pseudomonas iridis</name>
    <dbReference type="NCBI Taxonomy" id="2710587"/>
    <lineage>
        <taxon>Bacteria</taxon>
        <taxon>Pseudomonadati</taxon>
        <taxon>Pseudomonadota</taxon>
        <taxon>Gammaproteobacteria</taxon>
        <taxon>Pseudomonadales</taxon>
        <taxon>Pseudomonadaceae</taxon>
        <taxon>Pseudomonas</taxon>
    </lineage>
</organism>
<dbReference type="RefSeq" id="WP_401233972.1">
    <property type="nucleotide sequence ID" value="NZ_JBIUVY010000069.1"/>
</dbReference>
<evidence type="ECO:0008006" key="4">
    <source>
        <dbReference type="Google" id="ProtNLM"/>
    </source>
</evidence>
<evidence type="ECO:0000313" key="2">
    <source>
        <dbReference type="EMBL" id="MFJ2289628.1"/>
    </source>
</evidence>
<name>A0ABW8DQY2_9PSED</name>
<keyword evidence="1" id="KW-0472">Membrane</keyword>
<feature type="transmembrane region" description="Helical" evidence="1">
    <location>
        <begin position="12"/>
        <end position="33"/>
    </location>
</feature>
<keyword evidence="1" id="KW-1133">Transmembrane helix</keyword>
<evidence type="ECO:0000256" key="1">
    <source>
        <dbReference type="SAM" id="Phobius"/>
    </source>
</evidence>
<accession>A0ABW8DQY2</accession>
<feature type="transmembrane region" description="Helical" evidence="1">
    <location>
        <begin position="53"/>
        <end position="71"/>
    </location>
</feature>
<keyword evidence="3" id="KW-1185">Reference proteome</keyword>
<keyword evidence="1" id="KW-0812">Transmembrane</keyword>
<dbReference type="Proteomes" id="UP001617296">
    <property type="component" value="Unassembled WGS sequence"/>
</dbReference>
<reference evidence="2 3" key="1">
    <citation type="submission" date="2024-10" db="EMBL/GenBank/DDBJ databases">
        <title>The Natural Products Discovery Center: Release of the First 8490 Sequenced Strains for Exploring Actinobacteria Biosynthetic Diversity.</title>
        <authorList>
            <person name="Kalkreuter E."/>
            <person name="Kautsar S.A."/>
            <person name="Yang D."/>
            <person name="Bader C.D."/>
            <person name="Teijaro C.N."/>
            <person name="Fluegel L."/>
            <person name="Davis C.M."/>
            <person name="Simpson J.R."/>
            <person name="Lauterbach L."/>
            <person name="Steele A.D."/>
            <person name="Gui C."/>
            <person name="Meng S."/>
            <person name="Li G."/>
            <person name="Viehrig K."/>
            <person name="Ye F."/>
            <person name="Su P."/>
            <person name="Kiefer A.F."/>
            <person name="Nichols A."/>
            <person name="Cepeda A.J."/>
            <person name="Yan W."/>
            <person name="Fan B."/>
            <person name="Jiang Y."/>
            <person name="Adhikari A."/>
            <person name="Zheng C.-J."/>
            <person name="Schuster L."/>
            <person name="Cowan T.M."/>
            <person name="Smanski M.J."/>
            <person name="Chevrette M.G."/>
            <person name="De Carvalho L.P.S."/>
            <person name="Shen B."/>
        </authorList>
    </citation>
    <scope>NUCLEOTIDE SEQUENCE [LARGE SCALE GENOMIC DNA]</scope>
    <source>
        <strain evidence="2 3">NPDC087689</strain>
    </source>
</reference>
<gene>
    <name evidence="2" type="ORF">ACIOUF_25315</name>
</gene>
<sequence length="231" mass="26119">MGLNWRKTWADPVWSKVISTAIIGGVGLLFIALPSDWKKKVITLVSHELTVTAWLIVLALVATIALTLIFTRNRTSSALADLTSKQWFSEIDQQIKDCNFARIYLRNFAHPDQFKSEHRESLLSFMKALAERLEAGADIRVIAYHTSLSEKSGLDWLSSEIKYNKDALGKVKLIKNQPRSNASSMYLFDSGAVLYNRRLQSGHSYHIEILQGSIVHYLIECGFNTSQEELS</sequence>